<dbReference type="RefSeq" id="WP_186982239.1">
    <property type="nucleotide sequence ID" value="NZ_JACOQH010000005.1"/>
</dbReference>
<dbReference type="Pfam" id="PF09913">
    <property type="entry name" value="DUF2142"/>
    <property type="match status" value="1"/>
</dbReference>
<feature type="transmembrane region" description="Helical" evidence="1">
    <location>
        <begin position="175"/>
        <end position="196"/>
    </location>
</feature>
<keyword evidence="1" id="KW-1133">Transmembrane helix</keyword>
<reference evidence="2 3" key="1">
    <citation type="submission" date="2020-08" db="EMBL/GenBank/DDBJ databases">
        <title>Genome public.</title>
        <authorList>
            <person name="Liu C."/>
            <person name="Sun Q."/>
        </authorList>
    </citation>
    <scope>NUCLEOTIDE SEQUENCE [LARGE SCALE GENOMIC DNA]</scope>
    <source>
        <strain evidence="2 3">BX0805</strain>
    </source>
</reference>
<feature type="transmembrane region" description="Helical" evidence="1">
    <location>
        <begin position="371"/>
        <end position="394"/>
    </location>
</feature>
<evidence type="ECO:0000256" key="1">
    <source>
        <dbReference type="SAM" id="Phobius"/>
    </source>
</evidence>
<evidence type="ECO:0000313" key="3">
    <source>
        <dbReference type="Proteomes" id="UP000621540"/>
    </source>
</evidence>
<feature type="transmembrane region" description="Helical" evidence="1">
    <location>
        <begin position="445"/>
        <end position="466"/>
    </location>
</feature>
<feature type="transmembrane region" description="Helical" evidence="1">
    <location>
        <begin position="555"/>
        <end position="576"/>
    </location>
</feature>
<feature type="transmembrane region" description="Helical" evidence="1">
    <location>
        <begin position="326"/>
        <end position="350"/>
    </location>
</feature>
<feature type="transmembrane region" description="Helical" evidence="1">
    <location>
        <begin position="208"/>
        <end position="226"/>
    </location>
</feature>
<feature type="transmembrane region" description="Helical" evidence="1">
    <location>
        <begin position="528"/>
        <end position="546"/>
    </location>
</feature>
<keyword evidence="3" id="KW-1185">Reference proteome</keyword>
<comment type="caution">
    <text evidence="2">The sequence shown here is derived from an EMBL/GenBank/DDBJ whole genome shotgun (WGS) entry which is preliminary data.</text>
</comment>
<dbReference type="EMBL" id="JACOQH010000005">
    <property type="protein sequence ID" value="MBC5754055.1"/>
    <property type="molecule type" value="Genomic_DNA"/>
</dbReference>
<feature type="transmembrane region" description="Helical" evidence="1">
    <location>
        <begin position="406"/>
        <end position="433"/>
    </location>
</feature>
<dbReference type="Proteomes" id="UP000621540">
    <property type="component" value="Unassembled WGS sequence"/>
</dbReference>
<feature type="transmembrane region" description="Helical" evidence="1">
    <location>
        <begin position="591"/>
        <end position="609"/>
    </location>
</feature>
<feature type="transmembrane region" description="Helical" evidence="1">
    <location>
        <begin position="621"/>
        <end position="642"/>
    </location>
</feature>
<organism evidence="2 3">
    <name type="scientific">Roseburia yibonii</name>
    <dbReference type="NCBI Taxonomy" id="2763063"/>
    <lineage>
        <taxon>Bacteria</taxon>
        <taxon>Bacillati</taxon>
        <taxon>Bacillota</taxon>
        <taxon>Clostridia</taxon>
        <taxon>Lachnospirales</taxon>
        <taxon>Lachnospiraceae</taxon>
        <taxon>Roseburia</taxon>
    </lineage>
</organism>
<proteinExistence type="predicted"/>
<name>A0ABR7IAT0_9FIRM</name>
<gene>
    <name evidence="2" type="ORF">H8Z76_08440</name>
</gene>
<protein>
    <submittedName>
        <fullName evidence="2">DUF2142 domain-containing protein</fullName>
    </submittedName>
</protein>
<evidence type="ECO:0000313" key="2">
    <source>
        <dbReference type="EMBL" id="MBC5754055.1"/>
    </source>
</evidence>
<dbReference type="InterPro" id="IPR018674">
    <property type="entry name" value="DUF2142_membrane"/>
</dbReference>
<keyword evidence="1" id="KW-0472">Membrane</keyword>
<sequence>MKQNKKRALFYVLLFVLGVVFGLTKINGQAEDGYLLKADKKGNDDLIYDYPLEKDQGVSEEYLVGRSTLEGFRLSVGRNQKDIRFDVKIEEKGGGITREWKDLTEQDLDDRGRICLFFDEKERDAKGKVFLVRITARTAGLNIRMYPQPDGNLGTSDVDGMALDLQLIYDRVSVLLVNLLFILGCAVGNLLLFLLLNREKVSMVKVFLLLYGALGAVYLGVIPFSMVPDESIHYFRAYEIADGNFISDITDEEGHAAYLISYPWEWEETKDHLITQYEVKEQTGLVESEENDAGHSFNATALYSPLSYLPQSLGIAAARLFTGKVWILFLAGRIFNFAAIGAVMALAVHLMPYGKKYLILIALIPMNLHECISLAPDGMVTALVFLLIAFVLYLRERGKEPLTRGQLAALYVLAVAISLYKIVYLPFCLLYFLIPREQFGSKKRYFGHVAGVMAAVAVFLGGWMRISSRYLFPFNPGVDSGQQTHEILTHPFFYAGVVINTLVEKATYYFNTMLGTKLGWLNVEVDEILLYLFAFVVVAAIAADAARKKRTDRPFAWVTVLILASTVLLILTSLYVEWTAVRAQVVEGVQGRYFIPLLLPLCLAIAGRRNDENELLENDRLGLTLALGVNICVLAVLIITFLP</sequence>
<accession>A0ABR7IAT0</accession>
<keyword evidence="1" id="KW-0812">Transmembrane</keyword>